<dbReference type="PANTHER" id="PTHR30086">
    <property type="entry name" value="ARGININE EXPORTER PROTEIN ARGO"/>
    <property type="match status" value="1"/>
</dbReference>
<comment type="caution">
    <text evidence="7">The sequence shown here is derived from an EMBL/GenBank/DDBJ whole genome shotgun (WGS) entry which is preliminary data.</text>
</comment>
<evidence type="ECO:0000313" key="10">
    <source>
        <dbReference type="Proteomes" id="UP000295058"/>
    </source>
</evidence>
<protein>
    <submittedName>
        <fullName evidence="7">Lysine transporter LysE</fullName>
    </submittedName>
    <submittedName>
        <fullName evidence="8">Threonine/homoserine/homoserine lactone efflux protein</fullName>
    </submittedName>
</protein>
<feature type="transmembrane region" description="Helical" evidence="6">
    <location>
        <begin position="41"/>
        <end position="65"/>
    </location>
</feature>
<reference evidence="8 10" key="2">
    <citation type="submission" date="2019-03" db="EMBL/GenBank/DDBJ databases">
        <title>Genomic Encyclopedia of Archaeal and Bacterial Type Strains, Phase II (KMG-II): from individual species to whole genera.</title>
        <authorList>
            <person name="Goeker M."/>
        </authorList>
    </citation>
    <scope>NUCLEOTIDE SEQUENCE [LARGE SCALE GENOMIC DNA]</scope>
    <source>
        <strain evidence="8 10">DSM 15594</strain>
    </source>
</reference>
<evidence type="ECO:0000256" key="2">
    <source>
        <dbReference type="ARBA" id="ARBA00022475"/>
    </source>
</evidence>
<evidence type="ECO:0000256" key="3">
    <source>
        <dbReference type="ARBA" id="ARBA00022692"/>
    </source>
</evidence>
<evidence type="ECO:0000313" key="8">
    <source>
        <dbReference type="EMBL" id="TDW62051.1"/>
    </source>
</evidence>
<dbReference type="GO" id="GO:0015171">
    <property type="term" value="F:amino acid transmembrane transporter activity"/>
    <property type="evidence" value="ECO:0007669"/>
    <property type="project" value="TreeGrafter"/>
</dbReference>
<evidence type="ECO:0000256" key="1">
    <source>
        <dbReference type="ARBA" id="ARBA00004651"/>
    </source>
</evidence>
<keyword evidence="10" id="KW-1185">Reference proteome</keyword>
<keyword evidence="4 6" id="KW-1133">Transmembrane helix</keyword>
<dbReference type="Pfam" id="PF01810">
    <property type="entry name" value="LysE"/>
    <property type="match status" value="1"/>
</dbReference>
<keyword evidence="2" id="KW-1003">Cell membrane</keyword>
<dbReference type="Proteomes" id="UP000295058">
    <property type="component" value="Unassembled WGS sequence"/>
</dbReference>
<evidence type="ECO:0000313" key="7">
    <source>
        <dbReference type="EMBL" id="OYD26291.1"/>
    </source>
</evidence>
<feature type="transmembrane region" description="Helical" evidence="6">
    <location>
        <begin position="143"/>
        <end position="164"/>
    </location>
</feature>
<feature type="transmembrane region" description="Helical" evidence="6">
    <location>
        <begin position="72"/>
        <end position="89"/>
    </location>
</feature>
<reference evidence="7 9" key="1">
    <citation type="submission" date="2017-08" db="EMBL/GenBank/DDBJ databases">
        <title>Draft Genome Sequence of the Marine Bacterium Oceanimonas baumannii ATCC 700832.</title>
        <authorList>
            <person name="Mcclelland W.D."/>
            <person name="Brennan M.A."/>
            <person name="Trachtenberg A.M."/>
            <person name="Maclea K.S."/>
        </authorList>
    </citation>
    <scope>NUCLEOTIDE SEQUENCE [LARGE SCALE GENOMIC DNA]</scope>
    <source>
        <strain evidence="7 9">ATCC 700832</strain>
    </source>
</reference>
<dbReference type="OrthoDB" id="9784202at2"/>
<keyword evidence="5 6" id="KW-0472">Membrane</keyword>
<dbReference type="RefSeq" id="WP_094276733.1">
    <property type="nucleotide sequence ID" value="NZ_NQJF01000001.1"/>
</dbReference>
<evidence type="ECO:0000256" key="4">
    <source>
        <dbReference type="ARBA" id="ARBA00022989"/>
    </source>
</evidence>
<feature type="transmembrane region" description="Helical" evidence="6">
    <location>
        <begin position="176"/>
        <end position="195"/>
    </location>
</feature>
<dbReference type="EMBL" id="NQJF01000001">
    <property type="protein sequence ID" value="OYD26291.1"/>
    <property type="molecule type" value="Genomic_DNA"/>
</dbReference>
<dbReference type="Proteomes" id="UP000243640">
    <property type="component" value="Unassembled WGS sequence"/>
</dbReference>
<gene>
    <name evidence="7" type="ORF">B6S09_01545</name>
    <name evidence="8" type="ORF">LY04_00102</name>
</gene>
<dbReference type="PANTHER" id="PTHR30086:SF17">
    <property type="entry name" value="LYSE FAMILY TRANSLOCATOR"/>
    <property type="match status" value="1"/>
</dbReference>
<evidence type="ECO:0000256" key="5">
    <source>
        <dbReference type="ARBA" id="ARBA00023136"/>
    </source>
</evidence>
<proteinExistence type="predicted"/>
<evidence type="ECO:0000256" key="6">
    <source>
        <dbReference type="SAM" id="Phobius"/>
    </source>
</evidence>
<organism evidence="7 9">
    <name type="scientific">Oceanimonas baumannii</name>
    <dbReference type="NCBI Taxonomy" id="129578"/>
    <lineage>
        <taxon>Bacteria</taxon>
        <taxon>Pseudomonadati</taxon>
        <taxon>Pseudomonadota</taxon>
        <taxon>Gammaproteobacteria</taxon>
        <taxon>Aeromonadales</taxon>
        <taxon>Aeromonadaceae</taxon>
        <taxon>Oceanimonas</taxon>
    </lineage>
</organism>
<sequence length="205" mass="21916">MNLPLLFAYISAVLLLLLTPGPVVALITGTAARCGPRRAFATALGANAASLVLIALASLMLTGLLSLPERGLYWLALAGSAYIGFAAWQDLQAGEPSLPAEMPAGGGLARGFWTSLSNPKDMLFFVAFFPQFISITQHTGTSLLILSGLWMLFDLLVLSLYIWLITRWMTGRQGQLIGRLSSLLLVLIGLAGVFYNGGQLLNLFS</sequence>
<name>A0A235CNZ4_9GAMM</name>
<dbReference type="EMBL" id="SODO01000001">
    <property type="protein sequence ID" value="TDW62051.1"/>
    <property type="molecule type" value="Genomic_DNA"/>
</dbReference>
<dbReference type="InterPro" id="IPR001123">
    <property type="entry name" value="LeuE-type"/>
</dbReference>
<comment type="subcellular location">
    <subcellularLocation>
        <location evidence="1">Cell membrane</location>
        <topology evidence="1">Multi-pass membrane protein</topology>
    </subcellularLocation>
</comment>
<dbReference type="AlphaFoldDB" id="A0A235CNZ4"/>
<keyword evidence="3 6" id="KW-0812">Transmembrane</keyword>
<accession>A0A235CNZ4</accession>
<evidence type="ECO:0000313" key="9">
    <source>
        <dbReference type="Proteomes" id="UP000243640"/>
    </source>
</evidence>
<dbReference type="GO" id="GO:0005886">
    <property type="term" value="C:plasma membrane"/>
    <property type="evidence" value="ECO:0007669"/>
    <property type="project" value="UniProtKB-SubCell"/>
</dbReference>